<proteinExistence type="predicted"/>
<evidence type="ECO:0000313" key="3">
    <source>
        <dbReference type="Proteomes" id="UP000582016"/>
    </source>
</evidence>
<dbReference type="EMBL" id="JAAOAQ010000144">
    <property type="protein sequence ID" value="KAF5564713.1"/>
    <property type="molecule type" value="Genomic_DNA"/>
</dbReference>
<accession>A0A8H5NHB1</accession>
<dbReference type="AlphaFoldDB" id="A0A8H5NHB1"/>
<dbReference type="Proteomes" id="UP000582016">
    <property type="component" value="Unassembled WGS sequence"/>
</dbReference>
<protein>
    <submittedName>
        <fullName evidence="2">Uncharacterized protein</fullName>
    </submittedName>
</protein>
<dbReference type="OrthoDB" id="5096004at2759"/>
<feature type="compositionally biased region" description="Low complexity" evidence="1">
    <location>
        <begin position="64"/>
        <end position="79"/>
    </location>
</feature>
<gene>
    <name evidence="2" type="ORF">FPHYL_4570</name>
</gene>
<evidence type="ECO:0000256" key="1">
    <source>
        <dbReference type="SAM" id="MobiDB-lite"/>
    </source>
</evidence>
<reference evidence="2 3" key="1">
    <citation type="submission" date="2020-05" db="EMBL/GenBank/DDBJ databases">
        <title>Identification and distribution of gene clusters putatively required for synthesis of sphingolipid metabolism inhibitors in phylogenetically diverse species of the filamentous fungus Fusarium.</title>
        <authorList>
            <person name="Kim H.-S."/>
            <person name="Busman M."/>
            <person name="Brown D.W."/>
            <person name="Divon H."/>
            <person name="Uhlig S."/>
            <person name="Proctor R.H."/>
        </authorList>
    </citation>
    <scope>NUCLEOTIDE SEQUENCE [LARGE SCALE GENOMIC DNA]</scope>
    <source>
        <strain evidence="2 3">NRRL 13617</strain>
    </source>
</reference>
<feature type="region of interest" description="Disordered" evidence="1">
    <location>
        <begin position="60"/>
        <end position="94"/>
    </location>
</feature>
<evidence type="ECO:0000313" key="2">
    <source>
        <dbReference type="EMBL" id="KAF5564713.1"/>
    </source>
</evidence>
<name>A0A8H5NHB1_9HYPO</name>
<organism evidence="2 3">
    <name type="scientific">Fusarium phyllophilum</name>
    <dbReference type="NCBI Taxonomy" id="47803"/>
    <lineage>
        <taxon>Eukaryota</taxon>
        <taxon>Fungi</taxon>
        <taxon>Dikarya</taxon>
        <taxon>Ascomycota</taxon>
        <taxon>Pezizomycotina</taxon>
        <taxon>Sordariomycetes</taxon>
        <taxon>Hypocreomycetidae</taxon>
        <taxon>Hypocreales</taxon>
        <taxon>Nectriaceae</taxon>
        <taxon>Fusarium</taxon>
        <taxon>Fusarium fujikuroi species complex</taxon>
    </lineage>
</organism>
<keyword evidence="3" id="KW-1185">Reference proteome</keyword>
<sequence>MSPLGLTRKDLIACFHLLVYELGDNRPIPTPSRPQDLSDVPDDVPEDYLDKVFRAHYSRITSHNSRPTSNSKRTTSSSTLNCRPSKHPTPKQWGLSQVNNDTAKLLIENAFHRDYLDLGQKRLHKYRSLWSVVEYSDVLDKACGAMDEINQRISQVLSADYRVDIPWGEQIQAVNRLRYVAPFLSDVAAVRLREMSRRASRGALLVRETDRRQHKLAEDILGGFVTADFLLHFTPIEGLLIDMELMAEWFKAEVASITNLTKLRSATFDASNHRHEEQGNHINHGIIWTRWGRYDARSDPWGREAICWDLKKQRLVNGTIEKRCGLL</sequence>
<comment type="caution">
    <text evidence="2">The sequence shown here is derived from an EMBL/GenBank/DDBJ whole genome shotgun (WGS) entry which is preliminary data.</text>
</comment>